<gene>
    <name evidence="2" type="ORF">KIN20_009213</name>
</gene>
<dbReference type="Proteomes" id="UP001196413">
    <property type="component" value="Unassembled WGS sequence"/>
</dbReference>
<dbReference type="AlphaFoldDB" id="A0AAD5MRI5"/>
<organism evidence="2 3">
    <name type="scientific">Parelaphostrongylus tenuis</name>
    <name type="common">Meningeal worm</name>
    <dbReference type="NCBI Taxonomy" id="148309"/>
    <lineage>
        <taxon>Eukaryota</taxon>
        <taxon>Metazoa</taxon>
        <taxon>Ecdysozoa</taxon>
        <taxon>Nematoda</taxon>
        <taxon>Chromadorea</taxon>
        <taxon>Rhabditida</taxon>
        <taxon>Rhabditina</taxon>
        <taxon>Rhabditomorpha</taxon>
        <taxon>Strongyloidea</taxon>
        <taxon>Metastrongylidae</taxon>
        <taxon>Parelaphostrongylus</taxon>
    </lineage>
</organism>
<keyword evidence="3" id="KW-1185">Reference proteome</keyword>
<evidence type="ECO:0000313" key="3">
    <source>
        <dbReference type="Proteomes" id="UP001196413"/>
    </source>
</evidence>
<comment type="caution">
    <text evidence="2">The sequence shown here is derived from an EMBL/GenBank/DDBJ whole genome shotgun (WGS) entry which is preliminary data.</text>
</comment>
<accession>A0AAD5MRI5</accession>
<reference evidence="2" key="1">
    <citation type="submission" date="2021-06" db="EMBL/GenBank/DDBJ databases">
        <title>Parelaphostrongylus tenuis whole genome reference sequence.</title>
        <authorList>
            <person name="Garwood T.J."/>
            <person name="Larsen P.A."/>
            <person name="Fountain-Jones N.M."/>
            <person name="Garbe J.R."/>
            <person name="Macchietto M.G."/>
            <person name="Kania S.A."/>
            <person name="Gerhold R.W."/>
            <person name="Richards J.E."/>
            <person name="Wolf T.M."/>
        </authorList>
    </citation>
    <scope>NUCLEOTIDE SEQUENCE</scope>
    <source>
        <strain evidence="2">MNPRO001-30</strain>
        <tissue evidence="2">Meninges</tissue>
    </source>
</reference>
<proteinExistence type="predicted"/>
<feature type="region of interest" description="Disordered" evidence="1">
    <location>
        <begin position="35"/>
        <end position="57"/>
    </location>
</feature>
<name>A0AAD5MRI5_PARTN</name>
<protein>
    <submittedName>
        <fullName evidence="2">Uncharacterized protein</fullName>
    </submittedName>
</protein>
<dbReference type="EMBL" id="JAHQIW010001546">
    <property type="protein sequence ID" value="KAJ1352786.1"/>
    <property type="molecule type" value="Genomic_DNA"/>
</dbReference>
<evidence type="ECO:0000256" key="1">
    <source>
        <dbReference type="SAM" id="MobiDB-lite"/>
    </source>
</evidence>
<sequence>MTININNGRCNKTGLMEQVVKAYAFYHSTTFPDTTQKVKPASEVDSGDVMSKKASIR</sequence>
<evidence type="ECO:0000313" key="2">
    <source>
        <dbReference type="EMBL" id="KAJ1352786.1"/>
    </source>
</evidence>